<dbReference type="EMBL" id="JAYMYQ010000023">
    <property type="protein sequence ID" value="KAK7298950.1"/>
    <property type="molecule type" value="Genomic_DNA"/>
</dbReference>
<evidence type="ECO:0000313" key="1">
    <source>
        <dbReference type="EMBL" id="KAK7296132.1"/>
    </source>
</evidence>
<dbReference type="EMBL" id="JAYMYQ010000084">
    <property type="protein sequence ID" value="KAK7296132.1"/>
    <property type="molecule type" value="Genomic_DNA"/>
</dbReference>
<sequence length="82" mass="9221">MLASPVMIDDQQVKQGFPASGTNIPLPKHPVYTRMDESTFFSDMDQDIHPVFSDQDKKKALNKEKKAQLILLSVQGRKEGGF</sequence>
<reference evidence="2 4" key="1">
    <citation type="submission" date="2024-01" db="EMBL/GenBank/DDBJ databases">
        <title>The genomes of 5 underutilized Papilionoideae crops provide insights into root nodulation and disease resistanc.</title>
        <authorList>
            <person name="Jiang F."/>
        </authorList>
    </citation>
    <scope>NUCLEOTIDE SEQUENCE [LARGE SCALE GENOMIC DNA]</scope>
    <source>
        <strain evidence="2">LVBAO_FW01</strain>
        <tissue evidence="2">Leaves</tissue>
    </source>
</reference>
<gene>
    <name evidence="3" type="ORF">VNO77_46272</name>
    <name evidence="2" type="ORF">VNO77_49283</name>
    <name evidence="1" type="ORF">VNO77_50722</name>
</gene>
<evidence type="ECO:0000313" key="3">
    <source>
        <dbReference type="EMBL" id="KAK7298950.1"/>
    </source>
</evidence>
<dbReference type="Proteomes" id="UP001367508">
    <property type="component" value="Unassembled WGS sequence"/>
</dbReference>
<name>A0AAN9JEI9_CANGL</name>
<evidence type="ECO:0000313" key="4">
    <source>
        <dbReference type="Proteomes" id="UP001367508"/>
    </source>
</evidence>
<proteinExistence type="predicted"/>
<evidence type="ECO:0000313" key="2">
    <source>
        <dbReference type="EMBL" id="KAK7296962.1"/>
    </source>
</evidence>
<protein>
    <submittedName>
        <fullName evidence="2">Uncharacterized protein</fullName>
    </submittedName>
</protein>
<accession>A0AAN9JEI9</accession>
<dbReference type="EMBL" id="JAYMYQ010000056">
    <property type="protein sequence ID" value="KAK7296962.1"/>
    <property type="molecule type" value="Genomic_DNA"/>
</dbReference>
<dbReference type="AlphaFoldDB" id="A0AAN9JEI9"/>
<comment type="caution">
    <text evidence="2">The sequence shown here is derived from an EMBL/GenBank/DDBJ whole genome shotgun (WGS) entry which is preliminary data.</text>
</comment>
<keyword evidence="4" id="KW-1185">Reference proteome</keyword>
<organism evidence="2 4">
    <name type="scientific">Canavalia gladiata</name>
    <name type="common">Sword bean</name>
    <name type="synonym">Dolichos gladiatus</name>
    <dbReference type="NCBI Taxonomy" id="3824"/>
    <lineage>
        <taxon>Eukaryota</taxon>
        <taxon>Viridiplantae</taxon>
        <taxon>Streptophyta</taxon>
        <taxon>Embryophyta</taxon>
        <taxon>Tracheophyta</taxon>
        <taxon>Spermatophyta</taxon>
        <taxon>Magnoliopsida</taxon>
        <taxon>eudicotyledons</taxon>
        <taxon>Gunneridae</taxon>
        <taxon>Pentapetalae</taxon>
        <taxon>rosids</taxon>
        <taxon>fabids</taxon>
        <taxon>Fabales</taxon>
        <taxon>Fabaceae</taxon>
        <taxon>Papilionoideae</taxon>
        <taxon>50 kb inversion clade</taxon>
        <taxon>NPAAA clade</taxon>
        <taxon>indigoferoid/millettioid clade</taxon>
        <taxon>Phaseoleae</taxon>
        <taxon>Canavalia</taxon>
    </lineage>
</organism>